<evidence type="ECO:0000256" key="2">
    <source>
        <dbReference type="ARBA" id="ARBA00022723"/>
    </source>
</evidence>
<dbReference type="PANTHER" id="PTHR46233">
    <property type="entry name" value="HYDROXYACYLGLUTATHIONE HYDROLASE GLOC"/>
    <property type="match status" value="1"/>
</dbReference>
<proteinExistence type="predicted"/>
<accession>A0A2S8F5M4</accession>
<evidence type="ECO:0000256" key="1">
    <source>
        <dbReference type="ARBA" id="ARBA00001947"/>
    </source>
</evidence>
<dbReference type="GO" id="GO:0016787">
    <property type="term" value="F:hydrolase activity"/>
    <property type="evidence" value="ECO:0007669"/>
    <property type="project" value="UniProtKB-KW"/>
</dbReference>
<feature type="domain" description="Metallo-beta-lactamase" evidence="5">
    <location>
        <begin position="15"/>
        <end position="197"/>
    </location>
</feature>
<gene>
    <name evidence="6" type="ORF">C5Y96_18085</name>
</gene>
<protein>
    <submittedName>
        <fullName evidence="6">MBL fold metallo-hydrolase</fullName>
    </submittedName>
</protein>
<dbReference type="InterPro" id="IPR036866">
    <property type="entry name" value="RibonucZ/Hydroxyglut_hydro"/>
</dbReference>
<evidence type="ECO:0000256" key="3">
    <source>
        <dbReference type="ARBA" id="ARBA00022801"/>
    </source>
</evidence>
<comment type="caution">
    <text evidence="6">The sequence shown here is derived from an EMBL/GenBank/DDBJ whole genome shotgun (WGS) entry which is preliminary data.</text>
</comment>
<evidence type="ECO:0000313" key="7">
    <source>
        <dbReference type="Proteomes" id="UP000240009"/>
    </source>
</evidence>
<dbReference type="PANTHER" id="PTHR46233:SF3">
    <property type="entry name" value="HYDROXYACYLGLUTATHIONE HYDROLASE GLOC"/>
    <property type="match status" value="1"/>
</dbReference>
<comment type="cofactor">
    <cofactor evidence="1">
        <name>Zn(2+)</name>
        <dbReference type="ChEBI" id="CHEBI:29105"/>
    </cofactor>
</comment>
<dbReference type="InterPro" id="IPR001279">
    <property type="entry name" value="Metallo-B-lactamas"/>
</dbReference>
<dbReference type="EMBL" id="PUIA01000057">
    <property type="protein sequence ID" value="PQO27447.1"/>
    <property type="molecule type" value="Genomic_DNA"/>
</dbReference>
<dbReference type="Gene3D" id="3.60.15.10">
    <property type="entry name" value="Ribonuclease Z/Hydroxyacylglutathione hydrolase-like"/>
    <property type="match status" value="1"/>
</dbReference>
<keyword evidence="2" id="KW-0479">Metal-binding</keyword>
<sequence>MAEINVLRIVSMPFDENTYVLYREGLASCVVVDPGLEPEKIVEVLQERKLEVVAILNTHGHSDHIAGNGTIKRLYPDAPLVIGYKDAEKLTDPDKNLSGPFGLPLVSPEEDETVKGGDTYSAAEIDFEVRETPGHSIGHVIFVVKDGSRTIVLGGDVLFKGSIGRTDFPDGSFADLKRAIEEEIFTLPKDAIVLPGHGPATTVGDEIAGNPFVGKPAGYKG</sequence>
<keyword evidence="3 6" id="KW-0378">Hydrolase</keyword>
<dbReference type="InterPro" id="IPR051453">
    <property type="entry name" value="MBL_Glyoxalase_II"/>
</dbReference>
<evidence type="ECO:0000259" key="5">
    <source>
        <dbReference type="SMART" id="SM00849"/>
    </source>
</evidence>
<name>A0A2S8F5M4_9BACT</name>
<organism evidence="6 7">
    <name type="scientific">Blastopirellula marina</name>
    <dbReference type="NCBI Taxonomy" id="124"/>
    <lineage>
        <taxon>Bacteria</taxon>
        <taxon>Pseudomonadati</taxon>
        <taxon>Planctomycetota</taxon>
        <taxon>Planctomycetia</taxon>
        <taxon>Pirellulales</taxon>
        <taxon>Pirellulaceae</taxon>
        <taxon>Blastopirellula</taxon>
    </lineage>
</organism>
<evidence type="ECO:0000313" key="6">
    <source>
        <dbReference type="EMBL" id="PQO27447.1"/>
    </source>
</evidence>
<keyword evidence="4" id="KW-0862">Zinc</keyword>
<dbReference type="CDD" id="cd06262">
    <property type="entry name" value="metallo-hydrolase-like_MBL-fold"/>
    <property type="match status" value="1"/>
</dbReference>
<dbReference type="RefSeq" id="WP_105356198.1">
    <property type="nucleotide sequence ID" value="NZ_PUIA01000057.1"/>
</dbReference>
<dbReference type="AlphaFoldDB" id="A0A2S8F5M4"/>
<dbReference type="SMART" id="SM00849">
    <property type="entry name" value="Lactamase_B"/>
    <property type="match status" value="1"/>
</dbReference>
<dbReference type="OrthoDB" id="9802248at2"/>
<dbReference type="Proteomes" id="UP000240009">
    <property type="component" value="Unassembled WGS sequence"/>
</dbReference>
<dbReference type="GO" id="GO:0046872">
    <property type="term" value="F:metal ion binding"/>
    <property type="evidence" value="ECO:0007669"/>
    <property type="project" value="UniProtKB-KW"/>
</dbReference>
<evidence type="ECO:0000256" key="4">
    <source>
        <dbReference type="ARBA" id="ARBA00022833"/>
    </source>
</evidence>
<dbReference type="Pfam" id="PF00753">
    <property type="entry name" value="Lactamase_B"/>
    <property type="match status" value="1"/>
</dbReference>
<reference evidence="6 7" key="1">
    <citation type="submission" date="2018-02" db="EMBL/GenBank/DDBJ databases">
        <title>Comparative genomes isolates from brazilian mangrove.</title>
        <authorList>
            <person name="Araujo J.E."/>
            <person name="Taketani R.G."/>
            <person name="Silva M.C.P."/>
            <person name="Loureco M.V."/>
            <person name="Andreote F.D."/>
        </authorList>
    </citation>
    <scope>NUCLEOTIDE SEQUENCE [LARGE SCALE GENOMIC DNA]</scope>
    <source>
        <strain evidence="6 7">HEX-2 MGV</strain>
    </source>
</reference>
<dbReference type="SUPFAM" id="SSF56281">
    <property type="entry name" value="Metallo-hydrolase/oxidoreductase"/>
    <property type="match status" value="1"/>
</dbReference>